<dbReference type="InterPro" id="IPR051537">
    <property type="entry name" value="DNA_Adenine_Mtase"/>
</dbReference>
<proteinExistence type="inferred from homology"/>
<comment type="similarity">
    <text evidence="1">Belongs to the N(4)/N(6)-methyltransferase family.</text>
</comment>
<organism evidence="13 14">
    <name type="scientific">Desulfobacter latus</name>
    <dbReference type="NCBI Taxonomy" id="2292"/>
    <lineage>
        <taxon>Bacteria</taxon>
        <taxon>Pseudomonadati</taxon>
        <taxon>Thermodesulfobacteriota</taxon>
        <taxon>Desulfobacteria</taxon>
        <taxon>Desulfobacterales</taxon>
        <taxon>Desulfobacteraceae</taxon>
        <taxon>Desulfobacter</taxon>
    </lineage>
</organism>
<dbReference type="CDD" id="cd17262">
    <property type="entry name" value="RMtype1_S_Aco12261I-TRD2-CR2"/>
    <property type="match status" value="1"/>
</dbReference>
<dbReference type="InterPro" id="IPR003356">
    <property type="entry name" value="DNA_methylase_A-5"/>
</dbReference>
<dbReference type="GO" id="GO:0009007">
    <property type="term" value="F:site-specific DNA-methyltransferase (adenine-specific) activity"/>
    <property type="evidence" value="ECO:0007669"/>
    <property type="project" value="UniProtKB-EC"/>
</dbReference>
<evidence type="ECO:0000256" key="6">
    <source>
        <dbReference type="ARBA" id="ARBA00022691"/>
    </source>
</evidence>
<evidence type="ECO:0000313" key="14">
    <source>
        <dbReference type="Proteomes" id="UP000553343"/>
    </source>
</evidence>
<protein>
    <recommendedName>
        <fullName evidence="3">site-specific DNA-methyltransferase (adenine-specific)</fullName>
        <ecNumber evidence="3">2.1.1.72</ecNumber>
    </recommendedName>
</protein>
<dbReference type="SUPFAM" id="SSF53335">
    <property type="entry name" value="S-adenosyl-L-methionine-dependent methyltransferases"/>
    <property type="match status" value="1"/>
</dbReference>
<evidence type="ECO:0000313" key="13">
    <source>
        <dbReference type="EMBL" id="NWH05593.1"/>
    </source>
</evidence>
<dbReference type="InterPro" id="IPR022749">
    <property type="entry name" value="D12N6_MeTrfase_N"/>
</dbReference>
<evidence type="ECO:0000256" key="4">
    <source>
        <dbReference type="ARBA" id="ARBA00022603"/>
    </source>
</evidence>
<evidence type="ECO:0000259" key="12">
    <source>
        <dbReference type="Pfam" id="PF12161"/>
    </source>
</evidence>
<evidence type="ECO:0000256" key="7">
    <source>
        <dbReference type="ARBA" id="ARBA00022747"/>
    </source>
</evidence>
<feature type="domain" description="DNA methylase adenine-specific" evidence="11">
    <location>
        <begin position="171"/>
        <end position="479"/>
    </location>
</feature>
<dbReference type="InterPro" id="IPR044946">
    <property type="entry name" value="Restrct_endonuc_typeI_TRD_sf"/>
</dbReference>
<feature type="domain" description="Type I restriction modification DNA specificity" evidence="10">
    <location>
        <begin position="527"/>
        <end position="687"/>
    </location>
</feature>
<evidence type="ECO:0000256" key="1">
    <source>
        <dbReference type="ARBA" id="ARBA00006594"/>
    </source>
</evidence>
<dbReference type="EMBL" id="JACADJ010000039">
    <property type="protein sequence ID" value="NWH05593.1"/>
    <property type="molecule type" value="Genomic_DNA"/>
</dbReference>
<keyword evidence="7" id="KW-0680">Restriction system</keyword>
<dbReference type="InterPro" id="IPR029063">
    <property type="entry name" value="SAM-dependent_MTases_sf"/>
</dbReference>
<comment type="similarity">
    <text evidence="2">Belongs to the type-I restriction system S methylase family.</text>
</comment>
<keyword evidence="5 13" id="KW-0808">Transferase</keyword>
<dbReference type="Gene3D" id="3.90.220.20">
    <property type="entry name" value="DNA methylase specificity domains"/>
    <property type="match status" value="1"/>
</dbReference>
<reference evidence="13 14" key="1">
    <citation type="submission" date="2020-06" db="EMBL/GenBank/DDBJ databases">
        <title>High-quality draft genome of sulfate reducer Desulfobacter latus type strain AcrS2 isolated from marine sediment.</title>
        <authorList>
            <person name="Hoppe M."/>
            <person name="Larsen C.K."/>
            <person name="Marshall I.P.G."/>
            <person name="Schramm A."/>
            <person name="Marietou A.G."/>
        </authorList>
    </citation>
    <scope>NUCLEOTIDE SEQUENCE [LARGE SCALE GENOMIC DNA]</scope>
    <source>
        <strain evidence="13 14">AcRS2</strain>
    </source>
</reference>
<dbReference type="PROSITE" id="PS00092">
    <property type="entry name" value="N6_MTASE"/>
    <property type="match status" value="1"/>
</dbReference>
<evidence type="ECO:0000256" key="5">
    <source>
        <dbReference type="ARBA" id="ARBA00022679"/>
    </source>
</evidence>
<evidence type="ECO:0000256" key="9">
    <source>
        <dbReference type="ARBA" id="ARBA00047942"/>
    </source>
</evidence>
<feature type="domain" description="N6 adenine-specific DNA methyltransferase N-terminal" evidence="12">
    <location>
        <begin position="10"/>
        <end position="157"/>
    </location>
</feature>
<dbReference type="Proteomes" id="UP000553343">
    <property type="component" value="Unassembled WGS sequence"/>
</dbReference>
<dbReference type="AlphaFoldDB" id="A0A850T1K8"/>
<dbReference type="PRINTS" id="PR00507">
    <property type="entry name" value="N12N6MTFRASE"/>
</dbReference>
<dbReference type="GO" id="GO:0009307">
    <property type="term" value="P:DNA restriction-modification system"/>
    <property type="evidence" value="ECO:0007669"/>
    <property type="project" value="UniProtKB-KW"/>
</dbReference>
<dbReference type="GO" id="GO:0003677">
    <property type="term" value="F:DNA binding"/>
    <property type="evidence" value="ECO:0007669"/>
    <property type="project" value="UniProtKB-KW"/>
</dbReference>
<dbReference type="RefSeq" id="WP_178367049.1">
    <property type="nucleotide sequence ID" value="NZ_JACADJ010000039.1"/>
</dbReference>
<dbReference type="PANTHER" id="PTHR42933:SF1">
    <property type="entry name" value="SITE-SPECIFIC DNA-METHYLTRANSFERASE (ADENINE-SPECIFIC)"/>
    <property type="match status" value="1"/>
</dbReference>
<evidence type="ECO:0000256" key="8">
    <source>
        <dbReference type="ARBA" id="ARBA00023125"/>
    </source>
</evidence>
<dbReference type="Pfam" id="PF01420">
    <property type="entry name" value="Methylase_S"/>
    <property type="match status" value="1"/>
</dbReference>
<keyword evidence="4 13" id="KW-0489">Methyltransferase</keyword>
<dbReference type="InterPro" id="IPR038333">
    <property type="entry name" value="T1MK-like_N_sf"/>
</dbReference>
<evidence type="ECO:0000259" key="11">
    <source>
        <dbReference type="Pfam" id="PF02384"/>
    </source>
</evidence>
<dbReference type="Gene3D" id="1.20.1260.30">
    <property type="match status" value="1"/>
</dbReference>
<dbReference type="Pfam" id="PF12161">
    <property type="entry name" value="HsdM_N"/>
    <property type="match status" value="1"/>
</dbReference>
<dbReference type="Gene3D" id="3.40.50.150">
    <property type="entry name" value="Vaccinia Virus protein VP39"/>
    <property type="match status" value="1"/>
</dbReference>
<accession>A0A850T1K8</accession>
<dbReference type="CDD" id="cd02440">
    <property type="entry name" value="AdoMet_MTases"/>
    <property type="match status" value="1"/>
</dbReference>
<dbReference type="InterPro" id="IPR000055">
    <property type="entry name" value="Restrct_endonuc_typeI_TRD"/>
</dbReference>
<dbReference type="InterPro" id="IPR002052">
    <property type="entry name" value="DNA_methylase_N6_adenine_CS"/>
</dbReference>
<dbReference type="EC" id="2.1.1.72" evidence="3"/>
<dbReference type="PANTHER" id="PTHR42933">
    <property type="entry name" value="SLR6095 PROTEIN"/>
    <property type="match status" value="1"/>
</dbReference>
<dbReference type="SUPFAM" id="SSF116734">
    <property type="entry name" value="DNA methylase specificity domain"/>
    <property type="match status" value="1"/>
</dbReference>
<name>A0A850T1K8_9BACT</name>
<dbReference type="Pfam" id="PF02384">
    <property type="entry name" value="N6_Mtase"/>
    <property type="match status" value="1"/>
</dbReference>
<dbReference type="GO" id="GO:0008170">
    <property type="term" value="F:N-methyltransferase activity"/>
    <property type="evidence" value="ECO:0007669"/>
    <property type="project" value="InterPro"/>
</dbReference>
<keyword evidence="14" id="KW-1185">Reference proteome</keyword>
<comment type="catalytic activity">
    <reaction evidence="9">
        <text>a 2'-deoxyadenosine in DNA + S-adenosyl-L-methionine = an N(6)-methyl-2'-deoxyadenosine in DNA + S-adenosyl-L-homocysteine + H(+)</text>
        <dbReference type="Rhea" id="RHEA:15197"/>
        <dbReference type="Rhea" id="RHEA-COMP:12418"/>
        <dbReference type="Rhea" id="RHEA-COMP:12419"/>
        <dbReference type="ChEBI" id="CHEBI:15378"/>
        <dbReference type="ChEBI" id="CHEBI:57856"/>
        <dbReference type="ChEBI" id="CHEBI:59789"/>
        <dbReference type="ChEBI" id="CHEBI:90615"/>
        <dbReference type="ChEBI" id="CHEBI:90616"/>
        <dbReference type="EC" id="2.1.1.72"/>
    </reaction>
</comment>
<gene>
    <name evidence="13" type="ORF">HXW94_11460</name>
</gene>
<keyword evidence="8" id="KW-0238">DNA-binding</keyword>
<comment type="caution">
    <text evidence="13">The sequence shown here is derived from an EMBL/GenBank/DDBJ whole genome shotgun (WGS) entry which is preliminary data.</text>
</comment>
<dbReference type="InterPro" id="IPR004546">
    <property type="entry name" value="Restrct_endonuc_T1M"/>
</dbReference>
<dbReference type="NCBIfam" id="TIGR00497">
    <property type="entry name" value="hsdM"/>
    <property type="match status" value="1"/>
</dbReference>
<evidence type="ECO:0000256" key="2">
    <source>
        <dbReference type="ARBA" id="ARBA00010923"/>
    </source>
</evidence>
<evidence type="ECO:0000256" key="3">
    <source>
        <dbReference type="ARBA" id="ARBA00011900"/>
    </source>
</evidence>
<sequence>MTSNQQRAALQRRIWQIANDVRGAVDGWDFKQYVLGTLFYRFISENFSSYIEAGDDSINYAELSDDIITPDIKNDAVKTKGYFIYPSQLFANIAKGANTNESLNTDLAAIFAAIESSANGYPSERDIKGLFADFDTTSNRLGNTVTDKNTRLAAVLKGVAGLDFGDFQGNHIDLFGDAYEFLISNYAANAGKSGGEFFTPQHVSKLIAQLAMHRQTSVNKIYDPACGSGSLLLQSKKHFDAHIIEEGFFGQEINHTTYNLARMNMFLHNINYDKFNIQLGNTLIDPHFGDDKPFDAIVSNPPYSVKWIGADDPTLINDDRFAPAGVLAPKSKADFAFVLHALSYLSSKGRAAIVCFPGIFYRGGAEKKIRQYLVDNNYVETVIALAPNLFFGTTIAVNILVFSKHKSDTSTQFINAGGLFKKETNNNVLTDKHIEQIMQVFDSKAQVDHFAQSVDNDRIAANDYNLSVSSYVEAKDNREVIDIAKLNAELKTTVARIDQLRSDIDTIVAEIEGGNQDQLLSFEEGEVEWKTLGELADNLDSMRKPIKSGLRIPGKIPYYGASGIVDYVKDYIFDGDFLLVSEDGANLLARNTPIAFSISGKSWVNNHAHVLKFETYAERRYVEYYLNSIDLTPYISGAAQPKLNKKNLESIRIPNPSPEKKTRIVAILDKFDALTTSLTEDLPREIELRKKQYEYYRDLLLSFPKPKDA</sequence>
<evidence type="ECO:0000259" key="10">
    <source>
        <dbReference type="Pfam" id="PF01420"/>
    </source>
</evidence>
<keyword evidence="6" id="KW-0949">S-adenosyl-L-methionine</keyword>
<dbReference type="GO" id="GO:0032259">
    <property type="term" value="P:methylation"/>
    <property type="evidence" value="ECO:0007669"/>
    <property type="project" value="UniProtKB-KW"/>
</dbReference>